<reference evidence="2 3" key="1">
    <citation type="submission" date="2024-08" db="EMBL/GenBank/DDBJ databases">
        <authorList>
            <person name="Cucini C."/>
            <person name="Frati F."/>
        </authorList>
    </citation>
    <scope>NUCLEOTIDE SEQUENCE [LARGE SCALE GENOMIC DNA]</scope>
</reference>
<sequence length="421" mass="47799">MEIPLVCNKPLSLDIGPNESRLGFASWRANLDFTANWENTTQNEFKAANRRLMRTMVSQSTLCAHFIWTQTQSDRMHVVIHGPILGRFRKIYGDDVKIKLAVTYDNFEQNYQGLSRYAQHHVQSYKLARDRAQYEYGSPIMNFNKAISMPGMTVTSPKTTGDAWTRHVIQSIPKDARCLEIDTFTEKIDFPVPSEVANIWNYCRTSAMVFNVTVSLDLEIANGGSLADEGNPTAIYGKLSNTCENILSRKVNTDLNIIASNGAILECHKCFLSVNSSVFAAMLESGLEESRSSRIELVDVSETCVKALLEYLYTFRITQSRKCSVLAVELFQVAHKYDIQQLEEELAQILQAQVNSWYNVNAALDLFRFARNVKEHNSLKLKCVEVLQLKADELLKSEKYKRLFNEDLVTAMELCAIALKK</sequence>
<dbReference type="CDD" id="cd18186">
    <property type="entry name" value="BTB_POZ_ZBTB_KLHL-like"/>
    <property type="match status" value="1"/>
</dbReference>
<dbReference type="SMART" id="SM00225">
    <property type="entry name" value="BTB"/>
    <property type="match status" value="1"/>
</dbReference>
<dbReference type="Pfam" id="PF00651">
    <property type="entry name" value="BTB"/>
    <property type="match status" value="1"/>
</dbReference>
<organism evidence="2 3">
    <name type="scientific">Orchesella dallaii</name>
    <dbReference type="NCBI Taxonomy" id="48710"/>
    <lineage>
        <taxon>Eukaryota</taxon>
        <taxon>Metazoa</taxon>
        <taxon>Ecdysozoa</taxon>
        <taxon>Arthropoda</taxon>
        <taxon>Hexapoda</taxon>
        <taxon>Collembola</taxon>
        <taxon>Entomobryomorpha</taxon>
        <taxon>Entomobryoidea</taxon>
        <taxon>Orchesellidae</taxon>
        <taxon>Orchesellinae</taxon>
        <taxon>Orchesella</taxon>
    </lineage>
</organism>
<dbReference type="Proteomes" id="UP001642540">
    <property type="component" value="Unassembled WGS sequence"/>
</dbReference>
<gene>
    <name evidence="2" type="ORF">ODALV1_LOCUS23931</name>
</gene>
<comment type="caution">
    <text evidence="2">The sequence shown here is derived from an EMBL/GenBank/DDBJ whole genome shotgun (WGS) entry which is preliminary data.</text>
</comment>
<dbReference type="SUPFAM" id="SSF54695">
    <property type="entry name" value="POZ domain"/>
    <property type="match status" value="1"/>
</dbReference>
<protein>
    <recommendedName>
        <fullName evidence="1">BTB domain-containing protein</fullName>
    </recommendedName>
</protein>
<evidence type="ECO:0000313" key="3">
    <source>
        <dbReference type="Proteomes" id="UP001642540"/>
    </source>
</evidence>
<dbReference type="PANTHER" id="PTHR24413">
    <property type="entry name" value="SPECKLE-TYPE POZ PROTEIN"/>
    <property type="match status" value="1"/>
</dbReference>
<proteinExistence type="predicted"/>
<dbReference type="PROSITE" id="PS50097">
    <property type="entry name" value="BTB"/>
    <property type="match status" value="1"/>
</dbReference>
<dbReference type="Gene3D" id="3.30.710.10">
    <property type="entry name" value="Potassium Channel Kv1.1, Chain A"/>
    <property type="match status" value="1"/>
</dbReference>
<evidence type="ECO:0000313" key="2">
    <source>
        <dbReference type="EMBL" id="CAL8130883.1"/>
    </source>
</evidence>
<keyword evidence="3" id="KW-1185">Reference proteome</keyword>
<feature type="domain" description="BTB" evidence="1">
    <location>
        <begin position="253"/>
        <end position="321"/>
    </location>
</feature>
<accession>A0ABP1RMG2</accession>
<name>A0ABP1RMG2_9HEXA</name>
<dbReference type="EMBL" id="CAXLJM020000085">
    <property type="protein sequence ID" value="CAL8130883.1"/>
    <property type="molecule type" value="Genomic_DNA"/>
</dbReference>
<dbReference type="InterPro" id="IPR011333">
    <property type="entry name" value="SKP1/BTB/POZ_sf"/>
</dbReference>
<dbReference type="InterPro" id="IPR000210">
    <property type="entry name" value="BTB/POZ_dom"/>
</dbReference>
<evidence type="ECO:0000259" key="1">
    <source>
        <dbReference type="PROSITE" id="PS50097"/>
    </source>
</evidence>